<keyword evidence="3" id="KW-1133">Transmembrane helix</keyword>
<feature type="transmembrane region" description="Helical" evidence="3">
    <location>
        <begin position="104"/>
        <end position="126"/>
    </location>
</feature>
<evidence type="ECO:0000256" key="2">
    <source>
        <dbReference type="SAM" id="MobiDB-lite"/>
    </source>
</evidence>
<organism evidence="4 5">
    <name type="scientific">Flavobacterium azizsancarii</name>
    <dbReference type="NCBI Taxonomy" id="2961580"/>
    <lineage>
        <taxon>Bacteria</taxon>
        <taxon>Pseudomonadati</taxon>
        <taxon>Bacteroidota</taxon>
        <taxon>Flavobacteriia</taxon>
        <taxon>Flavobacteriales</taxon>
        <taxon>Flavobacteriaceae</taxon>
        <taxon>Flavobacterium</taxon>
    </lineage>
</organism>
<keyword evidence="3" id="KW-0472">Membrane</keyword>
<keyword evidence="5" id="KW-1185">Reference proteome</keyword>
<dbReference type="RefSeq" id="WP_271334802.1">
    <property type="nucleotide sequence ID" value="NZ_JAMZNK010000005.1"/>
</dbReference>
<accession>A0ABT4W8V2</accession>
<feature type="region of interest" description="Disordered" evidence="2">
    <location>
        <begin position="309"/>
        <end position="362"/>
    </location>
</feature>
<evidence type="ECO:0000256" key="3">
    <source>
        <dbReference type="SAM" id="Phobius"/>
    </source>
</evidence>
<reference evidence="4 5" key="1">
    <citation type="journal article" date="2023" name="Chemosphere">
        <title>Whole genome analysis of Flavobacterium aziz-sancarii sp. nov., isolated from Ardley Island (Antarctica), revealed a rich resistome and bioremediation potential.</title>
        <authorList>
            <person name="Otur C."/>
            <person name="Okay S."/>
            <person name="Kurt-Kizildogan A."/>
        </authorList>
    </citation>
    <scope>NUCLEOTIDE SEQUENCE [LARGE SCALE GENOMIC DNA]</scope>
    <source>
        <strain evidence="4 5">AC</strain>
    </source>
</reference>
<proteinExistence type="predicted"/>
<evidence type="ECO:0000256" key="1">
    <source>
        <dbReference type="SAM" id="Coils"/>
    </source>
</evidence>
<keyword evidence="1" id="KW-0175">Coiled coil</keyword>
<feature type="coiled-coil region" evidence="1">
    <location>
        <begin position="439"/>
        <end position="513"/>
    </location>
</feature>
<feature type="compositionally biased region" description="Polar residues" evidence="2">
    <location>
        <begin position="309"/>
        <end position="320"/>
    </location>
</feature>
<sequence>MAIVRTAEIVINSNASQAQSGIDNLDNSVDNLSQSTNNLATSTNNNRTSLISSNQAMSAADKLTGGFASQIQSAAQSTGLLSAAQKAMTIATGAGTSAMQIFKIALASTGIGLIVIAVGLLIAYLVKLNPVMDIVEQGMAAIGAVINTVQQALASLFSGDLSGFANLGDDMDKAAQAAIELTKTLQDLDDIMKEQDVTNAKFKNQYDELILQTKNRTLSEQERINMFKKADELEKANYAQRKTIANQVEQAARQAIINEANLTKAEATELMKRGINYKAYAEGRLQNADELFDKLAEAQKANLAIENESISMRTKSQNKQDALAEKQEADRQKRLQDAHDKADKARQKREADEEKARQIREANDKAYNDSRIKLIRDIEDLEDTTEEKKIARRKSRDIEAIKGLKGKSEEEKKILLDSLDQKYLLEAQNANNKTFLDLEKKLQDDLRNLRRTSDQQKLDDRKKADLDAINALKGRTEAEITQLRKELDDKYAIEQAALDKKKQKEINDALEKASLVKTYEDAKTLEQVQAIEARSLAVLEAERIAAEALLIQNGATEEQLAQLNAGYREKANQERQKANERQAQLEQVKYDFTKKMATDGINLVDSLERIGIVKGKAAAKAKKILTLTQIGADTASAISSLVAYSNSAGAAAGPAGLAVSIATYAAGGLQILGNIAKAKKLLSAGDGGGDSGGGGSTVPAMASAPPNVAFQPSQQSQLANTINSTQSTVPIKVYTVSKDMTSAQELDRNINESAKF</sequence>
<evidence type="ECO:0000313" key="5">
    <source>
        <dbReference type="Proteomes" id="UP001212170"/>
    </source>
</evidence>
<name>A0ABT4W8V2_9FLAO</name>
<comment type="caution">
    <text evidence="4">The sequence shown here is derived from an EMBL/GenBank/DDBJ whole genome shotgun (WGS) entry which is preliminary data.</text>
</comment>
<dbReference type="Proteomes" id="UP001212170">
    <property type="component" value="Unassembled WGS sequence"/>
</dbReference>
<keyword evidence="3" id="KW-0812">Transmembrane</keyword>
<evidence type="ECO:0000313" key="4">
    <source>
        <dbReference type="EMBL" id="MDA6068968.1"/>
    </source>
</evidence>
<feature type="compositionally biased region" description="Basic and acidic residues" evidence="2">
    <location>
        <begin position="322"/>
        <end position="362"/>
    </location>
</feature>
<gene>
    <name evidence="4" type="ORF">NJT12_04965</name>
</gene>
<dbReference type="EMBL" id="JAMZNK010000005">
    <property type="protein sequence ID" value="MDA6068968.1"/>
    <property type="molecule type" value="Genomic_DNA"/>
</dbReference>
<protein>
    <submittedName>
        <fullName evidence="4">Uncharacterized protein</fullName>
    </submittedName>
</protein>